<evidence type="ECO:0000313" key="2">
    <source>
        <dbReference type="Proteomes" id="UP000261660"/>
    </source>
</evidence>
<dbReference type="InParanoid" id="A0A3Q3F236"/>
<evidence type="ECO:0000313" key="1">
    <source>
        <dbReference type="Ensembl" id="ENSLBEP00000012817.1"/>
    </source>
</evidence>
<reference evidence="1" key="2">
    <citation type="submission" date="2025-09" db="UniProtKB">
        <authorList>
            <consortium name="Ensembl"/>
        </authorList>
    </citation>
    <scope>IDENTIFICATION</scope>
</reference>
<accession>A0A3Q3F236</accession>
<dbReference type="AlphaFoldDB" id="A0A3Q3F236"/>
<name>A0A3Q3F236_9LABR</name>
<proteinExistence type="predicted"/>
<evidence type="ECO:0008006" key="3">
    <source>
        <dbReference type="Google" id="ProtNLM"/>
    </source>
</evidence>
<keyword evidence="2" id="KW-1185">Reference proteome</keyword>
<dbReference type="Ensembl" id="ENSLBET00000013488.1">
    <property type="protein sequence ID" value="ENSLBEP00000012817.1"/>
    <property type="gene ID" value="ENSLBEG00000009849.1"/>
</dbReference>
<sequence>MADDFDVEAMLEAPYRKTSLMISHLYSHEFIFDSTVNCEKKE</sequence>
<organism evidence="1 2">
    <name type="scientific">Labrus bergylta</name>
    <name type="common">ballan wrasse</name>
    <dbReference type="NCBI Taxonomy" id="56723"/>
    <lineage>
        <taxon>Eukaryota</taxon>
        <taxon>Metazoa</taxon>
        <taxon>Chordata</taxon>
        <taxon>Craniata</taxon>
        <taxon>Vertebrata</taxon>
        <taxon>Euteleostomi</taxon>
        <taxon>Actinopterygii</taxon>
        <taxon>Neopterygii</taxon>
        <taxon>Teleostei</taxon>
        <taxon>Neoteleostei</taxon>
        <taxon>Acanthomorphata</taxon>
        <taxon>Eupercaria</taxon>
        <taxon>Labriformes</taxon>
        <taxon>Labridae</taxon>
        <taxon>Labrus</taxon>
    </lineage>
</organism>
<dbReference type="GeneTree" id="ENSGT00940000180906"/>
<dbReference type="Proteomes" id="UP000261660">
    <property type="component" value="Unplaced"/>
</dbReference>
<reference evidence="1" key="1">
    <citation type="submission" date="2025-08" db="UniProtKB">
        <authorList>
            <consortium name="Ensembl"/>
        </authorList>
    </citation>
    <scope>IDENTIFICATION</scope>
</reference>
<protein>
    <recommendedName>
        <fullName evidence="3">RNA binding motif protein 39b</fullName>
    </recommendedName>
</protein>